<evidence type="ECO:0000256" key="11">
    <source>
        <dbReference type="ARBA" id="ARBA00023033"/>
    </source>
</evidence>
<keyword evidence="7" id="KW-0256">Endoplasmic reticulum</keyword>
<keyword evidence="6 13" id="KW-0479">Metal-binding</keyword>
<evidence type="ECO:0000256" key="8">
    <source>
        <dbReference type="ARBA" id="ARBA00022848"/>
    </source>
</evidence>
<comment type="similarity">
    <text evidence="4">Belongs to the cytochrome P450 family.</text>
</comment>
<keyword evidence="14" id="KW-1133">Transmembrane helix</keyword>
<dbReference type="PANTHER" id="PTHR24292:SF45">
    <property type="entry name" value="CYTOCHROME P450 6G1-RELATED"/>
    <property type="match status" value="1"/>
</dbReference>
<sequence>MFSFSDFLIHLPLLIFVWLPILIYCSSLYINSYWKRKNITFIPAKPIVGNLLECLLFRKSVAELFSNMYNDPRSMRKSFVGFQIFYKPTLLIRDPELIKRILVKDFPSFSNRHAASDMHSDLLGGSNLFLLPNPAWKILRARLTPFFTSGKMKQMFHLMKKIGNELNDTMISRKIDDKAKTISVEIKDILAEFATDVIASCAFGIEANSLKNPNSDFRKAGKKIFEFKWSRAIEFFSIFFLPEIVPFFKFKVFSKDSGKFLRDSINHIIGEREKSKAVRNDLIDTLINLKNEDKFKQLSASDLVFQGDAIVAQAAVFFTAGYETSSNAMSFGLYELAFKPEMQKRLREEIKETLRESKGEITFENVHGMVYLNMIVQEMLRMYPPLPFLDRKCTENKGYSLQPFGDFVVPYGMPVMIPVFAIQRDPKYWPNPGKFDPERFSAENKDKIVPYAYLPLGAGPHNCIGERFGILQSKIGLINFFKNHSVRPSEKTPRVLKFEPKALVIQFQGSFHLDVIRDPINFN</sequence>
<accession>A0A9Q0MKK5</accession>
<dbReference type="InterPro" id="IPR001128">
    <property type="entry name" value="Cyt_P450"/>
</dbReference>
<reference evidence="15" key="1">
    <citation type="submission" date="2022-07" db="EMBL/GenBank/DDBJ databases">
        <authorList>
            <person name="Trinca V."/>
            <person name="Uliana J.V.C."/>
            <person name="Torres T.T."/>
            <person name="Ward R.J."/>
            <person name="Monesi N."/>
        </authorList>
    </citation>
    <scope>NUCLEOTIDE SEQUENCE</scope>
    <source>
        <strain evidence="15">HSMRA1968</strain>
        <tissue evidence="15">Whole embryos</tissue>
    </source>
</reference>
<evidence type="ECO:0000256" key="9">
    <source>
        <dbReference type="ARBA" id="ARBA00023002"/>
    </source>
</evidence>
<gene>
    <name evidence="15" type="primary">Cyp6g2_3</name>
    <name evidence="15" type="ORF">Bhyg_15956</name>
</gene>
<dbReference type="FunFam" id="1.10.630.10:FF:000042">
    <property type="entry name" value="Cytochrome P450"/>
    <property type="match status" value="1"/>
</dbReference>
<feature type="binding site" description="axial binding residue" evidence="13">
    <location>
        <position position="463"/>
    </location>
    <ligand>
        <name>heme</name>
        <dbReference type="ChEBI" id="CHEBI:30413"/>
    </ligand>
    <ligandPart>
        <name>Fe</name>
        <dbReference type="ChEBI" id="CHEBI:18248"/>
    </ligandPart>
</feature>
<evidence type="ECO:0000256" key="1">
    <source>
        <dbReference type="ARBA" id="ARBA00001971"/>
    </source>
</evidence>
<dbReference type="GO" id="GO:0005789">
    <property type="term" value="C:endoplasmic reticulum membrane"/>
    <property type="evidence" value="ECO:0007669"/>
    <property type="project" value="UniProtKB-SubCell"/>
</dbReference>
<evidence type="ECO:0000256" key="7">
    <source>
        <dbReference type="ARBA" id="ARBA00022824"/>
    </source>
</evidence>
<comment type="caution">
    <text evidence="15">The sequence shown here is derived from an EMBL/GenBank/DDBJ whole genome shotgun (WGS) entry which is preliminary data.</text>
</comment>
<dbReference type="GO" id="GO:0005506">
    <property type="term" value="F:iron ion binding"/>
    <property type="evidence" value="ECO:0007669"/>
    <property type="project" value="InterPro"/>
</dbReference>
<evidence type="ECO:0000256" key="10">
    <source>
        <dbReference type="ARBA" id="ARBA00023004"/>
    </source>
</evidence>
<feature type="transmembrane region" description="Helical" evidence="14">
    <location>
        <begin position="7"/>
        <end position="30"/>
    </location>
</feature>
<dbReference type="Pfam" id="PF00067">
    <property type="entry name" value="p450"/>
    <property type="match status" value="1"/>
</dbReference>
<dbReference type="Gene3D" id="1.10.630.10">
    <property type="entry name" value="Cytochrome P450"/>
    <property type="match status" value="1"/>
</dbReference>
<dbReference type="InterPro" id="IPR050476">
    <property type="entry name" value="Insect_CytP450_Detox"/>
</dbReference>
<dbReference type="EMBL" id="WJQU01002227">
    <property type="protein sequence ID" value="KAJ6633076.1"/>
    <property type="molecule type" value="Genomic_DNA"/>
</dbReference>
<dbReference type="GO" id="GO:0016705">
    <property type="term" value="F:oxidoreductase activity, acting on paired donors, with incorporation or reduction of molecular oxygen"/>
    <property type="evidence" value="ECO:0007669"/>
    <property type="project" value="InterPro"/>
</dbReference>
<organism evidence="15 16">
    <name type="scientific">Pseudolycoriella hygida</name>
    <dbReference type="NCBI Taxonomy" id="35572"/>
    <lineage>
        <taxon>Eukaryota</taxon>
        <taxon>Metazoa</taxon>
        <taxon>Ecdysozoa</taxon>
        <taxon>Arthropoda</taxon>
        <taxon>Hexapoda</taxon>
        <taxon>Insecta</taxon>
        <taxon>Pterygota</taxon>
        <taxon>Neoptera</taxon>
        <taxon>Endopterygota</taxon>
        <taxon>Diptera</taxon>
        <taxon>Nematocera</taxon>
        <taxon>Sciaroidea</taxon>
        <taxon>Sciaridae</taxon>
        <taxon>Pseudolycoriella</taxon>
    </lineage>
</organism>
<keyword evidence="8" id="KW-0492">Microsome</keyword>
<evidence type="ECO:0000256" key="12">
    <source>
        <dbReference type="ARBA" id="ARBA00023136"/>
    </source>
</evidence>
<dbReference type="Proteomes" id="UP001151699">
    <property type="component" value="Unassembled WGS sequence"/>
</dbReference>
<dbReference type="InterPro" id="IPR036396">
    <property type="entry name" value="Cyt_P450_sf"/>
</dbReference>
<protein>
    <submittedName>
        <fullName evidence="15">Cytochrome P450 6g2</fullName>
    </submittedName>
</protein>
<evidence type="ECO:0000256" key="5">
    <source>
        <dbReference type="ARBA" id="ARBA00022617"/>
    </source>
</evidence>
<proteinExistence type="inferred from homology"/>
<comment type="subcellular location">
    <subcellularLocation>
        <location evidence="3">Endoplasmic reticulum membrane</location>
        <topology evidence="3">Peripheral membrane protein</topology>
    </subcellularLocation>
    <subcellularLocation>
        <location evidence="2">Microsome membrane</location>
        <topology evidence="2">Peripheral membrane protein</topology>
    </subcellularLocation>
</comment>
<dbReference type="InterPro" id="IPR002401">
    <property type="entry name" value="Cyt_P450_E_grp-I"/>
</dbReference>
<dbReference type="PRINTS" id="PR00463">
    <property type="entry name" value="EP450I"/>
</dbReference>
<keyword evidence="14" id="KW-0812">Transmembrane</keyword>
<dbReference type="AlphaFoldDB" id="A0A9Q0MKK5"/>
<keyword evidence="10 13" id="KW-0408">Iron</keyword>
<evidence type="ECO:0000256" key="13">
    <source>
        <dbReference type="PIRSR" id="PIRSR602401-1"/>
    </source>
</evidence>
<keyword evidence="16" id="KW-1185">Reference proteome</keyword>
<evidence type="ECO:0000313" key="15">
    <source>
        <dbReference type="EMBL" id="KAJ6633076.1"/>
    </source>
</evidence>
<evidence type="ECO:0000256" key="3">
    <source>
        <dbReference type="ARBA" id="ARBA00004406"/>
    </source>
</evidence>
<evidence type="ECO:0000313" key="16">
    <source>
        <dbReference type="Proteomes" id="UP001151699"/>
    </source>
</evidence>
<keyword evidence="9" id="KW-0560">Oxidoreductase</keyword>
<dbReference type="PANTHER" id="PTHR24292">
    <property type="entry name" value="CYTOCHROME P450"/>
    <property type="match status" value="1"/>
</dbReference>
<evidence type="ECO:0000256" key="14">
    <source>
        <dbReference type="SAM" id="Phobius"/>
    </source>
</evidence>
<comment type="cofactor">
    <cofactor evidence="1 13">
        <name>heme</name>
        <dbReference type="ChEBI" id="CHEBI:30413"/>
    </cofactor>
</comment>
<dbReference type="OrthoDB" id="2789670at2759"/>
<evidence type="ECO:0000256" key="4">
    <source>
        <dbReference type="ARBA" id="ARBA00010617"/>
    </source>
</evidence>
<evidence type="ECO:0000256" key="2">
    <source>
        <dbReference type="ARBA" id="ARBA00004174"/>
    </source>
</evidence>
<dbReference type="SUPFAM" id="SSF48264">
    <property type="entry name" value="Cytochrome P450"/>
    <property type="match status" value="1"/>
</dbReference>
<name>A0A9Q0MKK5_9DIPT</name>
<dbReference type="GO" id="GO:0004497">
    <property type="term" value="F:monooxygenase activity"/>
    <property type="evidence" value="ECO:0007669"/>
    <property type="project" value="UniProtKB-KW"/>
</dbReference>
<keyword evidence="5 13" id="KW-0349">Heme</keyword>
<dbReference type="PRINTS" id="PR00385">
    <property type="entry name" value="P450"/>
</dbReference>
<dbReference type="CDD" id="cd11056">
    <property type="entry name" value="CYP6-like"/>
    <property type="match status" value="1"/>
</dbReference>
<dbReference type="GO" id="GO:0020037">
    <property type="term" value="F:heme binding"/>
    <property type="evidence" value="ECO:0007669"/>
    <property type="project" value="InterPro"/>
</dbReference>
<evidence type="ECO:0000256" key="6">
    <source>
        <dbReference type="ARBA" id="ARBA00022723"/>
    </source>
</evidence>
<keyword evidence="12 14" id="KW-0472">Membrane</keyword>
<keyword evidence="11" id="KW-0503">Monooxygenase</keyword>